<feature type="compositionally biased region" description="Basic and acidic residues" evidence="1">
    <location>
        <begin position="50"/>
        <end position="60"/>
    </location>
</feature>
<gene>
    <name evidence="2" type="ORF">Zm00014a_022393</name>
</gene>
<dbReference type="EMBL" id="NCVQ01000003">
    <property type="protein sequence ID" value="PWZ38790.1"/>
    <property type="molecule type" value="Genomic_DNA"/>
</dbReference>
<feature type="compositionally biased region" description="Basic and acidic residues" evidence="1">
    <location>
        <begin position="109"/>
        <end position="141"/>
    </location>
</feature>
<sequence>MGERARASGARGSSGQGRVSSELHARRGRGEGGREQLGGGYTGTTGLTARARDAEREKKAGAGAREAGLTGWAHGQRESEGAGARGEAAAPTGGAGRAEREGGGYAGGDRADRPGPLRRERRGERRAREVGRLGRKAEGGG</sequence>
<name>A0A3L6G090_MAIZE</name>
<protein>
    <submittedName>
        <fullName evidence="2">Uncharacterized protein</fullName>
    </submittedName>
</protein>
<feature type="compositionally biased region" description="Low complexity" evidence="1">
    <location>
        <begin position="81"/>
        <end position="92"/>
    </location>
</feature>
<dbReference type="Proteomes" id="UP000251960">
    <property type="component" value="Chromosome 2"/>
</dbReference>
<proteinExistence type="predicted"/>
<evidence type="ECO:0000313" key="2">
    <source>
        <dbReference type="EMBL" id="PWZ38790.1"/>
    </source>
</evidence>
<feature type="compositionally biased region" description="Basic and acidic residues" evidence="1">
    <location>
        <begin position="21"/>
        <end position="34"/>
    </location>
</feature>
<evidence type="ECO:0000256" key="1">
    <source>
        <dbReference type="SAM" id="MobiDB-lite"/>
    </source>
</evidence>
<reference evidence="2" key="1">
    <citation type="journal article" date="2018" name="Nat. Genet.">
        <title>Extensive intraspecific gene order and gene structural variations between Mo17 and other maize genomes.</title>
        <authorList>
            <person name="Sun S."/>
            <person name="Zhou Y."/>
            <person name="Chen J."/>
            <person name="Shi J."/>
            <person name="Zhao H."/>
            <person name="Zhao H."/>
            <person name="Song W."/>
            <person name="Zhang M."/>
            <person name="Cui Y."/>
            <person name="Dong X."/>
            <person name="Liu H."/>
            <person name="Ma X."/>
            <person name="Jiao Y."/>
            <person name="Wang B."/>
            <person name="Wei X."/>
            <person name="Stein J.C."/>
            <person name="Glaubitz J.C."/>
            <person name="Lu F."/>
            <person name="Yu G."/>
            <person name="Liang C."/>
            <person name="Fengler K."/>
            <person name="Li B."/>
            <person name="Rafalski A."/>
            <person name="Schnable P.S."/>
            <person name="Ware D.H."/>
            <person name="Buckler E.S."/>
            <person name="Lai J."/>
        </authorList>
    </citation>
    <scope>NUCLEOTIDE SEQUENCE [LARGE SCALE GENOMIC DNA]</scope>
    <source>
        <tissue evidence="2">Seedling</tissue>
    </source>
</reference>
<dbReference type="AlphaFoldDB" id="A0A3L6G090"/>
<accession>A0A3L6G090</accession>
<comment type="caution">
    <text evidence="2">The sequence shown here is derived from an EMBL/GenBank/DDBJ whole genome shotgun (WGS) entry which is preliminary data.</text>
</comment>
<feature type="region of interest" description="Disordered" evidence="1">
    <location>
        <begin position="1"/>
        <end position="141"/>
    </location>
</feature>
<organism evidence="2">
    <name type="scientific">Zea mays</name>
    <name type="common">Maize</name>
    <dbReference type="NCBI Taxonomy" id="4577"/>
    <lineage>
        <taxon>Eukaryota</taxon>
        <taxon>Viridiplantae</taxon>
        <taxon>Streptophyta</taxon>
        <taxon>Embryophyta</taxon>
        <taxon>Tracheophyta</taxon>
        <taxon>Spermatophyta</taxon>
        <taxon>Magnoliopsida</taxon>
        <taxon>Liliopsida</taxon>
        <taxon>Poales</taxon>
        <taxon>Poaceae</taxon>
        <taxon>PACMAD clade</taxon>
        <taxon>Panicoideae</taxon>
        <taxon>Andropogonodae</taxon>
        <taxon>Andropogoneae</taxon>
        <taxon>Tripsacinae</taxon>
        <taxon>Zea</taxon>
    </lineage>
</organism>
<feature type="compositionally biased region" description="Low complexity" evidence="1">
    <location>
        <begin position="7"/>
        <end position="20"/>
    </location>
</feature>